<gene>
    <name evidence="1" type="ORF">CBZ_06980</name>
</gene>
<organism evidence="1 2">
    <name type="scientific">Cellulomonas biazotea</name>
    <dbReference type="NCBI Taxonomy" id="1709"/>
    <lineage>
        <taxon>Bacteria</taxon>
        <taxon>Bacillati</taxon>
        <taxon>Actinomycetota</taxon>
        <taxon>Actinomycetes</taxon>
        <taxon>Micrococcales</taxon>
        <taxon>Cellulomonadaceae</taxon>
        <taxon>Cellulomonas</taxon>
    </lineage>
</organism>
<dbReference type="Proteomes" id="UP000289954">
    <property type="component" value="Unassembled WGS sequence"/>
</dbReference>
<sequence length="85" mass="9742">MLPQTLQSRMVAACKWWLGWCATSGIDPLGAEFDDLERAARQMKADGAPELDVLDLLDQVGHLLGLWRDPRWARLRRTILRPDEE</sequence>
<evidence type="ECO:0000313" key="1">
    <source>
        <dbReference type="EMBL" id="GCE75642.1"/>
    </source>
</evidence>
<reference evidence="1 2" key="1">
    <citation type="submission" date="2019-01" db="EMBL/GenBank/DDBJ databases">
        <title>Draft genome sequence of Cellulomonas takizawaensis strain TKZ-21.</title>
        <authorList>
            <person name="Yamamura H."/>
            <person name="Hayashi T."/>
            <person name="Hamada M."/>
            <person name="Serisawa Y."/>
            <person name="Matsuyama K."/>
            <person name="Nakagawa Y."/>
            <person name="Otoguro M."/>
            <person name="Yanagida F."/>
            <person name="Hayakawa M."/>
        </authorList>
    </citation>
    <scope>NUCLEOTIDE SEQUENCE [LARGE SCALE GENOMIC DNA]</scope>
    <source>
        <strain evidence="1 2">NBRC12680</strain>
    </source>
</reference>
<comment type="caution">
    <text evidence="1">The sequence shown here is derived from an EMBL/GenBank/DDBJ whole genome shotgun (WGS) entry which is preliminary data.</text>
</comment>
<dbReference type="RefSeq" id="WP_130780243.1">
    <property type="nucleotide sequence ID" value="NZ_BIMR01000038.1"/>
</dbReference>
<keyword evidence="2" id="KW-1185">Reference proteome</keyword>
<protein>
    <submittedName>
        <fullName evidence="1">Uncharacterized protein</fullName>
    </submittedName>
</protein>
<dbReference type="AlphaFoldDB" id="A0A402DNB5"/>
<dbReference type="EMBL" id="BIMR01000038">
    <property type="protein sequence ID" value="GCE75642.1"/>
    <property type="molecule type" value="Genomic_DNA"/>
</dbReference>
<evidence type="ECO:0000313" key="2">
    <source>
        <dbReference type="Proteomes" id="UP000289954"/>
    </source>
</evidence>
<name>A0A402DNB5_9CELL</name>
<accession>A0A402DNB5</accession>
<dbReference type="OrthoDB" id="4829594at2"/>
<proteinExistence type="predicted"/>